<dbReference type="EMBL" id="BMCP01000001">
    <property type="protein sequence ID" value="GGE38232.1"/>
    <property type="molecule type" value="Genomic_DNA"/>
</dbReference>
<dbReference type="AlphaFoldDB" id="A0A8J2VR41"/>
<gene>
    <name evidence="3" type="ORF">GCM10007276_14540</name>
</gene>
<dbReference type="PANTHER" id="PTHR30006:SF24">
    <property type="entry name" value="SLL0237 PROTEIN"/>
    <property type="match status" value="1"/>
</dbReference>
<keyword evidence="1 2" id="KW-0732">Signal</keyword>
<feature type="chain" id="PRO_5035156173" evidence="2">
    <location>
        <begin position="26"/>
        <end position="353"/>
    </location>
</feature>
<dbReference type="PANTHER" id="PTHR30006">
    <property type="entry name" value="THIAMINE-BINDING PERIPLASMIC PROTEIN-RELATED"/>
    <property type="match status" value="1"/>
</dbReference>
<dbReference type="Proteomes" id="UP000602745">
    <property type="component" value="Unassembled WGS sequence"/>
</dbReference>
<dbReference type="InterPro" id="IPR026045">
    <property type="entry name" value="Ferric-bd"/>
</dbReference>
<evidence type="ECO:0000256" key="1">
    <source>
        <dbReference type="ARBA" id="ARBA00022729"/>
    </source>
</evidence>
<keyword evidence="4" id="KW-1185">Reference proteome</keyword>
<evidence type="ECO:0000313" key="3">
    <source>
        <dbReference type="EMBL" id="GGE38232.1"/>
    </source>
</evidence>
<accession>A0A8J2VR41</accession>
<sequence length="353" mass="39084">MTFKRLQKFTMTAVLAAALPGYGFAQEADALNVDGEMIGTPELMAAACKEGEVVYYTAQSDGDERQIVKTFQERFPCISVSVVSAATGRLYERVKTEAQAKQTFGDVLILSDEVLAQNLVDAGLVRDWTPPSAAKYDETFKVEGKWYSGSGQLMYPVYNKNLVKGDDIPKSWKDLANPKFKDKFAFFPISVGGTSWMVYAFLLDHYGEDFLKELNTQSPKMFTTYNTVMLNVARGESEIGVSSSVNEYVVRVKQKAPVVPIYPAEGVPFVKFPMMLLEGGQNPSAAELFGNWYLSKEGQTALVNVRGANSARPDVESAPENPPLSEVKIWGLSNKVLRERYDGVISQVQKIIN</sequence>
<protein>
    <submittedName>
        <fullName evidence="3">ABC transporter substrate-binding protein</fullName>
    </submittedName>
</protein>
<organism evidence="3 4">
    <name type="scientific">Agaricicola taiwanensis</name>
    <dbReference type="NCBI Taxonomy" id="591372"/>
    <lineage>
        <taxon>Bacteria</taxon>
        <taxon>Pseudomonadati</taxon>
        <taxon>Pseudomonadota</taxon>
        <taxon>Alphaproteobacteria</taxon>
        <taxon>Rhodobacterales</taxon>
        <taxon>Paracoccaceae</taxon>
        <taxon>Agaricicola</taxon>
    </lineage>
</organism>
<comment type="caution">
    <text evidence="3">The sequence shown here is derived from an EMBL/GenBank/DDBJ whole genome shotgun (WGS) entry which is preliminary data.</text>
</comment>
<dbReference type="Pfam" id="PF13343">
    <property type="entry name" value="SBP_bac_6"/>
    <property type="match status" value="1"/>
</dbReference>
<dbReference type="SUPFAM" id="SSF53850">
    <property type="entry name" value="Periplasmic binding protein-like II"/>
    <property type="match status" value="1"/>
</dbReference>
<evidence type="ECO:0000313" key="4">
    <source>
        <dbReference type="Proteomes" id="UP000602745"/>
    </source>
</evidence>
<name>A0A8J2VR41_9RHOB</name>
<reference evidence="3" key="2">
    <citation type="submission" date="2020-09" db="EMBL/GenBank/DDBJ databases">
        <authorList>
            <person name="Sun Q."/>
            <person name="Sedlacek I."/>
        </authorList>
    </citation>
    <scope>NUCLEOTIDE SEQUENCE</scope>
    <source>
        <strain evidence="3">CCM 7684</strain>
    </source>
</reference>
<feature type="signal peptide" evidence="2">
    <location>
        <begin position="1"/>
        <end position="25"/>
    </location>
</feature>
<evidence type="ECO:0000256" key="2">
    <source>
        <dbReference type="SAM" id="SignalP"/>
    </source>
</evidence>
<proteinExistence type="predicted"/>
<reference evidence="3" key="1">
    <citation type="journal article" date="2014" name="Int. J. Syst. Evol. Microbiol.">
        <title>Complete genome sequence of Corynebacterium casei LMG S-19264T (=DSM 44701T), isolated from a smear-ripened cheese.</title>
        <authorList>
            <consortium name="US DOE Joint Genome Institute (JGI-PGF)"/>
            <person name="Walter F."/>
            <person name="Albersmeier A."/>
            <person name="Kalinowski J."/>
            <person name="Ruckert C."/>
        </authorList>
    </citation>
    <scope>NUCLEOTIDE SEQUENCE</scope>
    <source>
        <strain evidence="3">CCM 7684</strain>
    </source>
</reference>
<dbReference type="PIRSF" id="PIRSF002825">
    <property type="entry name" value="CfbpA"/>
    <property type="match status" value="1"/>
</dbReference>
<dbReference type="Gene3D" id="3.40.190.10">
    <property type="entry name" value="Periplasmic binding protein-like II"/>
    <property type="match status" value="2"/>
</dbReference>